<feature type="domain" description="HNH nuclease" evidence="6">
    <location>
        <begin position="46"/>
        <end position="101"/>
    </location>
</feature>
<keyword evidence="8" id="KW-1185">Reference proteome</keyword>
<dbReference type="PANTHER" id="PTHR41286">
    <property type="entry name" value="HNH NUCLEASE YAJD-RELATED"/>
    <property type="match status" value="1"/>
</dbReference>
<dbReference type="Pfam" id="PF01844">
    <property type="entry name" value="HNH"/>
    <property type="match status" value="1"/>
</dbReference>
<keyword evidence="7" id="KW-0255">Endonuclease</keyword>
<dbReference type="Proteomes" id="UP000247780">
    <property type="component" value="Unassembled WGS sequence"/>
</dbReference>
<evidence type="ECO:0000256" key="3">
    <source>
        <dbReference type="ARBA" id="ARBA00038412"/>
    </source>
</evidence>
<comment type="caution">
    <text evidence="7">The sequence shown here is derived from an EMBL/GenBank/DDBJ whole genome shotgun (WGS) entry which is preliminary data.</text>
</comment>
<evidence type="ECO:0000256" key="1">
    <source>
        <dbReference type="ARBA" id="ARBA00022722"/>
    </source>
</evidence>
<evidence type="ECO:0000313" key="7">
    <source>
        <dbReference type="EMBL" id="PXV82481.1"/>
    </source>
</evidence>
<keyword evidence="1" id="KW-0540">Nuclease</keyword>
<evidence type="ECO:0000259" key="6">
    <source>
        <dbReference type="SMART" id="SM00507"/>
    </source>
</evidence>
<evidence type="ECO:0000313" key="8">
    <source>
        <dbReference type="Proteomes" id="UP000247780"/>
    </source>
</evidence>
<name>A0ABX5M885_9PROT</name>
<keyword evidence="2" id="KW-0378">Hydrolase</keyword>
<dbReference type="InterPro" id="IPR002711">
    <property type="entry name" value="HNH"/>
</dbReference>
<feature type="compositionally biased region" description="Basic and acidic residues" evidence="5">
    <location>
        <begin position="1"/>
        <end position="12"/>
    </location>
</feature>
<sequence>MALVRDRAENAKQRPVPPNGFFYGRLKMNQDRQTSAQRGYGYRWQKAREGYLRKHPLCADHGRRGQIVAATVVDHVIPHRGDSKLFWDSGNWQSLCKHCHDSHKQRLEKSGIDAGCDLSGIPLDSNHHWNRKNF</sequence>
<comment type="similarity">
    <text evidence="3">Belongs to the HNH nuclease family.</text>
</comment>
<dbReference type="PANTHER" id="PTHR41286:SF1">
    <property type="entry name" value="HNH NUCLEASE YAJD-RELATED"/>
    <property type="match status" value="1"/>
</dbReference>
<dbReference type="GO" id="GO:0004519">
    <property type="term" value="F:endonuclease activity"/>
    <property type="evidence" value="ECO:0007669"/>
    <property type="project" value="UniProtKB-KW"/>
</dbReference>
<feature type="region of interest" description="Disordered" evidence="5">
    <location>
        <begin position="1"/>
        <end position="20"/>
    </location>
</feature>
<evidence type="ECO:0000256" key="4">
    <source>
        <dbReference type="ARBA" id="ARBA00040194"/>
    </source>
</evidence>
<gene>
    <name evidence="7" type="ORF">C8R14_10753</name>
</gene>
<organism evidence="7 8">
    <name type="scientific">Nitrosomonas eutropha</name>
    <dbReference type="NCBI Taxonomy" id="916"/>
    <lineage>
        <taxon>Bacteria</taxon>
        <taxon>Pseudomonadati</taxon>
        <taxon>Pseudomonadota</taxon>
        <taxon>Betaproteobacteria</taxon>
        <taxon>Nitrosomonadales</taxon>
        <taxon>Nitrosomonadaceae</taxon>
        <taxon>Nitrosomonas</taxon>
    </lineage>
</organism>
<accession>A0ABX5M885</accession>
<dbReference type="SMART" id="SM00507">
    <property type="entry name" value="HNHc"/>
    <property type="match status" value="1"/>
</dbReference>
<evidence type="ECO:0000256" key="2">
    <source>
        <dbReference type="ARBA" id="ARBA00022801"/>
    </source>
</evidence>
<dbReference type="InterPro" id="IPR003615">
    <property type="entry name" value="HNH_nuc"/>
</dbReference>
<dbReference type="CDD" id="cd00085">
    <property type="entry name" value="HNHc"/>
    <property type="match status" value="1"/>
</dbReference>
<dbReference type="EMBL" id="QICQ01000007">
    <property type="protein sequence ID" value="PXV82481.1"/>
    <property type="molecule type" value="Genomic_DNA"/>
</dbReference>
<protein>
    <recommendedName>
        <fullName evidence="4">Putative HNH nuclease YajD</fullName>
    </recommendedName>
</protein>
<evidence type="ECO:0000256" key="5">
    <source>
        <dbReference type="SAM" id="MobiDB-lite"/>
    </source>
</evidence>
<reference evidence="7 8" key="1">
    <citation type="submission" date="2018-04" db="EMBL/GenBank/DDBJ databases">
        <title>Active sludge and wastewater microbial communities from Klosterneuburg, Austria.</title>
        <authorList>
            <person name="Wagner M."/>
        </authorList>
    </citation>
    <scope>NUCLEOTIDE SEQUENCE [LARGE SCALE GENOMIC DNA]</scope>
    <source>
        <strain evidence="7 8">Nm 57</strain>
    </source>
</reference>
<proteinExistence type="inferred from homology"/>